<evidence type="ECO:0000259" key="5">
    <source>
        <dbReference type="Pfam" id="PF00155"/>
    </source>
</evidence>
<dbReference type="Pfam" id="PF00155">
    <property type="entry name" value="Aminotran_1_2"/>
    <property type="match status" value="1"/>
</dbReference>
<dbReference type="InterPro" id="IPR015424">
    <property type="entry name" value="PyrdxlP-dep_Trfase"/>
</dbReference>
<dbReference type="AlphaFoldDB" id="A0A4R6S2X1"/>
<dbReference type="Gene3D" id="3.90.1150.10">
    <property type="entry name" value="Aspartate Aminotransferase, domain 1"/>
    <property type="match status" value="1"/>
</dbReference>
<feature type="domain" description="Aminotransferase class I/classII large" evidence="5">
    <location>
        <begin position="89"/>
        <end position="432"/>
    </location>
</feature>
<keyword evidence="3" id="KW-0808">Transferase</keyword>
<evidence type="ECO:0000256" key="3">
    <source>
        <dbReference type="ARBA" id="ARBA00022679"/>
    </source>
</evidence>
<gene>
    <name evidence="6" type="ORF">EV186_107240</name>
</gene>
<keyword evidence="2" id="KW-0032">Aminotransferase</keyword>
<dbReference type="PANTHER" id="PTHR42790:SF19">
    <property type="entry name" value="KYNURENINE_ALPHA-AMINOADIPATE AMINOTRANSFERASE, MITOCHONDRIAL"/>
    <property type="match status" value="1"/>
</dbReference>
<reference evidence="6 7" key="1">
    <citation type="submission" date="2019-03" db="EMBL/GenBank/DDBJ databases">
        <title>Genomic Encyclopedia of Type Strains, Phase IV (KMG-IV): sequencing the most valuable type-strain genomes for metagenomic binning, comparative biology and taxonomic classification.</title>
        <authorList>
            <person name="Goeker M."/>
        </authorList>
    </citation>
    <scope>NUCLEOTIDE SEQUENCE [LARGE SCALE GENOMIC DNA]</scope>
    <source>
        <strain evidence="6 7">DSM 45361</strain>
    </source>
</reference>
<dbReference type="Gene3D" id="3.40.640.10">
    <property type="entry name" value="Type I PLP-dependent aspartate aminotransferase-like (Major domain)"/>
    <property type="match status" value="1"/>
</dbReference>
<dbReference type="InterPro" id="IPR050859">
    <property type="entry name" value="Class-I_PLP-dep_aminotransf"/>
</dbReference>
<evidence type="ECO:0000256" key="1">
    <source>
        <dbReference type="ARBA" id="ARBA00001933"/>
    </source>
</evidence>
<comment type="caution">
    <text evidence="6">The sequence shown here is derived from an EMBL/GenBank/DDBJ whole genome shotgun (WGS) entry which is preliminary data.</text>
</comment>
<evidence type="ECO:0000256" key="4">
    <source>
        <dbReference type="ARBA" id="ARBA00022898"/>
    </source>
</evidence>
<dbReference type="GO" id="GO:1901605">
    <property type="term" value="P:alpha-amino acid metabolic process"/>
    <property type="evidence" value="ECO:0007669"/>
    <property type="project" value="TreeGrafter"/>
</dbReference>
<dbReference type="PANTHER" id="PTHR42790">
    <property type="entry name" value="AMINOTRANSFERASE"/>
    <property type="match status" value="1"/>
</dbReference>
<keyword evidence="7" id="KW-1185">Reference proteome</keyword>
<organism evidence="6 7">
    <name type="scientific">Labedaea rhizosphaerae</name>
    <dbReference type="NCBI Taxonomy" id="598644"/>
    <lineage>
        <taxon>Bacteria</taxon>
        <taxon>Bacillati</taxon>
        <taxon>Actinomycetota</taxon>
        <taxon>Actinomycetes</taxon>
        <taxon>Pseudonocardiales</taxon>
        <taxon>Pseudonocardiaceae</taxon>
        <taxon>Labedaea</taxon>
    </lineage>
</organism>
<evidence type="ECO:0000256" key="2">
    <source>
        <dbReference type="ARBA" id="ARBA00022576"/>
    </source>
</evidence>
<protein>
    <submittedName>
        <fullName evidence="6">(S)-3,5-dihydroxyphenylglycine transaminase</fullName>
    </submittedName>
</protein>
<dbReference type="InterPro" id="IPR015421">
    <property type="entry name" value="PyrdxlP-dep_Trfase_major"/>
</dbReference>
<name>A0A4R6S2X1_LABRH</name>
<proteinExistence type="predicted"/>
<dbReference type="Proteomes" id="UP000295444">
    <property type="component" value="Unassembled WGS sequence"/>
</dbReference>
<sequence length="449" mass="48235">MRDGIVTTNGLDEAVDLATSALFGGLEDPAAESMNFLNEVASRHPHAIALAAGRPTEEFFDLADVHRYLRSFCDHLAGRLGQSPAQVRRTVLQYGRTKGIIHDLVAEHLRIDEGIDVDPESVVVTAGCQEAMFLVLRALRADHRDVLLAVTPTYVGLTGAARLADLPVLPVRTGAAGVDLADLAAVAEQARADGLRPRACYVMPDFANPSGLSMDVATRGRLLEVAAEQELLLLEDNPYGLFHGESGRLPTLKSLDERRRVVYLGSFAKSVLPGARVGYVVADQRVAGADGRVGLFADELSKIKSMVTVNTSPIAQAVVGGKLVEHGGSLAAATARERRWYAGNLRRAVDALAEHLTDVPGVSWTVPSGGFFVVVSVPFPVDDDLLERSARDHGVLWTPMGHFYDGMPAVPALRLSVSSVSADLIDTGVRRLAVLIEEQCRQRTGQVCR</sequence>
<dbReference type="InterPro" id="IPR004839">
    <property type="entry name" value="Aminotransferase_I/II_large"/>
</dbReference>
<accession>A0A4R6S2X1</accession>
<dbReference type="EMBL" id="SNXZ01000007">
    <property type="protein sequence ID" value="TDP93005.1"/>
    <property type="molecule type" value="Genomic_DNA"/>
</dbReference>
<keyword evidence="4" id="KW-0663">Pyridoxal phosphate</keyword>
<comment type="cofactor">
    <cofactor evidence="1">
        <name>pyridoxal 5'-phosphate</name>
        <dbReference type="ChEBI" id="CHEBI:597326"/>
    </cofactor>
</comment>
<dbReference type="InterPro" id="IPR015422">
    <property type="entry name" value="PyrdxlP-dep_Trfase_small"/>
</dbReference>
<evidence type="ECO:0000313" key="7">
    <source>
        <dbReference type="Proteomes" id="UP000295444"/>
    </source>
</evidence>
<dbReference type="GO" id="GO:0008483">
    <property type="term" value="F:transaminase activity"/>
    <property type="evidence" value="ECO:0007669"/>
    <property type="project" value="UniProtKB-KW"/>
</dbReference>
<dbReference type="GO" id="GO:0030170">
    <property type="term" value="F:pyridoxal phosphate binding"/>
    <property type="evidence" value="ECO:0007669"/>
    <property type="project" value="InterPro"/>
</dbReference>
<dbReference type="CDD" id="cd00609">
    <property type="entry name" value="AAT_like"/>
    <property type="match status" value="1"/>
</dbReference>
<dbReference type="SUPFAM" id="SSF53383">
    <property type="entry name" value="PLP-dependent transferases"/>
    <property type="match status" value="1"/>
</dbReference>
<evidence type="ECO:0000313" key="6">
    <source>
        <dbReference type="EMBL" id="TDP93005.1"/>
    </source>
</evidence>